<evidence type="ECO:0000313" key="1">
    <source>
        <dbReference type="EMBL" id="KMW57911.1"/>
    </source>
</evidence>
<dbReference type="STRING" id="1675527.AIOL_002879"/>
<dbReference type="PANTHER" id="PTHR21308">
    <property type="entry name" value="PHYTANOYL-COA ALPHA-HYDROXYLASE"/>
    <property type="match status" value="1"/>
</dbReference>
<dbReference type="Pfam" id="PF05721">
    <property type="entry name" value="PhyH"/>
    <property type="match status" value="1"/>
</dbReference>
<dbReference type="InterPro" id="IPR047128">
    <property type="entry name" value="PhyH"/>
</dbReference>
<keyword evidence="2" id="KW-1185">Reference proteome</keyword>
<dbReference type="PANTHER" id="PTHR21308:SF8">
    <property type="entry name" value="PHYTANOYL-COA DIOXYGENASE FAMILY PROTEIN (AFU_ORTHOLOGUE AFUA_2G09620)"/>
    <property type="match status" value="1"/>
</dbReference>
<dbReference type="RefSeq" id="WP_049643584.1">
    <property type="nucleotide sequence ID" value="NZ_LFTY01000002.1"/>
</dbReference>
<comment type="caution">
    <text evidence="1">The sequence shown here is derived from an EMBL/GenBank/DDBJ whole genome shotgun (WGS) entry which is preliminary data.</text>
</comment>
<dbReference type="SUPFAM" id="SSF51197">
    <property type="entry name" value="Clavaminate synthase-like"/>
    <property type="match status" value="1"/>
</dbReference>
<organism evidence="1 2">
    <name type="scientific">Candidatus Rhodobacter oscarellae</name>
    <dbReference type="NCBI Taxonomy" id="1675527"/>
    <lineage>
        <taxon>Bacteria</taxon>
        <taxon>Pseudomonadati</taxon>
        <taxon>Pseudomonadota</taxon>
        <taxon>Alphaproteobacteria</taxon>
        <taxon>Rhodobacterales</taxon>
        <taxon>Rhodobacter group</taxon>
        <taxon>Rhodobacter</taxon>
    </lineage>
</organism>
<dbReference type="PATRIC" id="fig|1675527.3.peg.3013"/>
<dbReference type="OrthoDB" id="3562306at2"/>
<protein>
    <submittedName>
        <fullName evidence="1">Protein involved in biosynthesis of mitomycin antibiotics/polyketide fumonisin</fullName>
    </submittedName>
</protein>
<name>A0A0J9E5E1_9RHOB</name>
<sequence length="394" mass="42572">MNKAPHSFATQSNWFDLEAGDIDAFAAQIPAATDPADWPNAAEVVRSVLIYDGAAIRAMDATAQAALMGEWARAFLAGPGIVVIKGAYDDLSVLDRATDLFTRMIEQERQSGAGGGDHFAKPGANDRVWNALQKHCLADPEGFALYYGNICLELVSTAWLGPNYQFTAQVNRVNPGGTAQTAHRDYHLGFMTREDASRWPVHAHLLSPALTLQGAVAHVDMPLKSGPTLYLPYSQRYPEGYIAFNKPEFQAYFAQHHVQLPLEKGDAAFFNPALMHGAGNNVSSDILRLANLLQVSSAFGRPIETVDRGAMARALLEPLQTLLAAGRLSEAQAHAAIAATAEGYAYPTNLDTDPPVGGLAPLSQAEIMRRALAEGTEADGFARLMDDWDARRQA</sequence>
<dbReference type="Gene3D" id="2.60.120.620">
    <property type="entry name" value="q2cbj1_9rhob like domain"/>
    <property type="match status" value="1"/>
</dbReference>
<gene>
    <name evidence="1" type="ORF">AIOL_002879</name>
</gene>
<dbReference type="AlphaFoldDB" id="A0A0J9E5E1"/>
<dbReference type="InterPro" id="IPR008775">
    <property type="entry name" value="Phytyl_CoA_dOase-like"/>
</dbReference>
<evidence type="ECO:0000313" key="2">
    <source>
        <dbReference type="Proteomes" id="UP000037178"/>
    </source>
</evidence>
<accession>A0A0J9E5E1</accession>
<dbReference type="GO" id="GO:0048244">
    <property type="term" value="F:phytanoyl-CoA dioxygenase activity"/>
    <property type="evidence" value="ECO:0007669"/>
    <property type="project" value="InterPro"/>
</dbReference>
<reference evidence="1 2" key="1">
    <citation type="submission" date="2015-06" db="EMBL/GenBank/DDBJ databases">
        <title>Draft genome sequence of an Alphaproteobacteria species associated to the Mediterranean sponge Oscarella lobularis.</title>
        <authorList>
            <person name="Jourda C."/>
            <person name="Santini S."/>
            <person name="Claverie J.-M."/>
        </authorList>
    </citation>
    <scope>NUCLEOTIDE SEQUENCE [LARGE SCALE GENOMIC DNA]</scope>
    <source>
        <strain evidence="1">IGS</strain>
    </source>
</reference>
<dbReference type="Proteomes" id="UP000037178">
    <property type="component" value="Unassembled WGS sequence"/>
</dbReference>
<dbReference type="EMBL" id="LFTY01000002">
    <property type="protein sequence ID" value="KMW57911.1"/>
    <property type="molecule type" value="Genomic_DNA"/>
</dbReference>
<dbReference type="GO" id="GO:0001561">
    <property type="term" value="P:fatty acid alpha-oxidation"/>
    <property type="evidence" value="ECO:0007669"/>
    <property type="project" value="InterPro"/>
</dbReference>
<proteinExistence type="predicted"/>